<dbReference type="Proteomes" id="UP001652628">
    <property type="component" value="Chromosome 3"/>
</dbReference>
<keyword evidence="3" id="KW-1185">Reference proteome</keyword>
<dbReference type="RefSeq" id="XP_070851511.1">
    <property type="nucleotide sequence ID" value="XM_070995410.1"/>
</dbReference>
<dbReference type="GeneID" id="118879546"/>
<keyword evidence="1" id="KW-0472">Membrane</keyword>
<feature type="domain" description="Integrase zinc-binding" evidence="2">
    <location>
        <begin position="138"/>
        <end position="190"/>
    </location>
</feature>
<evidence type="ECO:0000313" key="3">
    <source>
        <dbReference type="Proteomes" id="UP001652628"/>
    </source>
</evidence>
<evidence type="ECO:0000256" key="1">
    <source>
        <dbReference type="SAM" id="Phobius"/>
    </source>
</evidence>
<accession>A0ABM4TNH6</accession>
<protein>
    <recommendedName>
        <fullName evidence="2">Integrase zinc-binding domain-containing protein</fullName>
    </recommendedName>
</protein>
<dbReference type="InterPro" id="IPR041588">
    <property type="entry name" value="Integrase_H2C2"/>
</dbReference>
<feature type="transmembrane region" description="Helical" evidence="1">
    <location>
        <begin position="405"/>
        <end position="426"/>
    </location>
</feature>
<dbReference type="Gene3D" id="1.10.340.70">
    <property type="match status" value="1"/>
</dbReference>
<gene>
    <name evidence="4" type="primary">LOC118879546</name>
</gene>
<dbReference type="Pfam" id="PF07253">
    <property type="entry name" value="Gypsy"/>
    <property type="match status" value="1"/>
</dbReference>
<dbReference type="InterPro" id="IPR009882">
    <property type="entry name" value="Gypsy"/>
</dbReference>
<reference evidence="4" key="1">
    <citation type="submission" date="2025-08" db="UniProtKB">
        <authorList>
            <consortium name="RefSeq"/>
        </authorList>
    </citation>
    <scope>IDENTIFICATION</scope>
</reference>
<keyword evidence="1" id="KW-0812">Transmembrane</keyword>
<dbReference type="Pfam" id="PF17921">
    <property type="entry name" value="Integrase_H2C2"/>
    <property type="match status" value="1"/>
</dbReference>
<name>A0ABM4TNH6_DROSZ</name>
<keyword evidence="1" id="KW-1133">Transmembrane helix</keyword>
<evidence type="ECO:0000313" key="4">
    <source>
        <dbReference type="RefSeq" id="XP_070851511.1"/>
    </source>
</evidence>
<proteinExistence type="predicted"/>
<organism evidence="3 4">
    <name type="scientific">Drosophila suzukii</name>
    <name type="common">Spotted-wing drosophila fruit fly</name>
    <dbReference type="NCBI Taxonomy" id="28584"/>
    <lineage>
        <taxon>Eukaryota</taxon>
        <taxon>Metazoa</taxon>
        <taxon>Ecdysozoa</taxon>
        <taxon>Arthropoda</taxon>
        <taxon>Hexapoda</taxon>
        <taxon>Insecta</taxon>
        <taxon>Pterygota</taxon>
        <taxon>Neoptera</taxon>
        <taxon>Endopterygota</taxon>
        <taxon>Diptera</taxon>
        <taxon>Brachycera</taxon>
        <taxon>Muscomorpha</taxon>
        <taxon>Ephydroidea</taxon>
        <taxon>Drosophilidae</taxon>
        <taxon>Drosophila</taxon>
        <taxon>Sophophora</taxon>
    </lineage>
</organism>
<sequence length="461" mass="51621">MNAAQIEAVIQAALNNHEMRLRAEFANQITAVKQQLQSLRIEAPESLNCYRNQIILEEAEQPLRRHFIVFGTKNRHIIRFNNKDALFGLVKEVVNVDVVNAIYCDLSALACIQHALVTEFPATKFWHCKKFVNDITDANEQKEVIICEHNRAHRAAQENVKEILQDYYFPNMSKLANEVVLNCKTCTKGKYNRHPKKQELGITPTPSYAGEMLHIDIYSTDKKLKQFVKRSPSSLYHTILQLKENTVAECNSDVLAVTDCVPTTYASFCKLATHDNCARGLHAGSTALCETQASHLSPITLIDDGVIIINECPAKVSTDDDPEIVTNGSHLNTFDRVAFINGTKYSNQSEAIRKTPGMAASPLLNIIGHDPTLSMPLLQRINHQNLEVIQGFKEEVKSAGTTDTWFAVGVGASLLISCSFLLIIMLRRRRDAREIQQVVEKFELTEDGHIPKGGVVNTVKE</sequence>
<evidence type="ECO:0000259" key="2">
    <source>
        <dbReference type="Pfam" id="PF17921"/>
    </source>
</evidence>